<name>A0ABT4XX69_9RHOB</name>
<feature type="transmembrane region" description="Helical" evidence="8">
    <location>
        <begin position="159"/>
        <end position="182"/>
    </location>
</feature>
<protein>
    <recommendedName>
        <fullName evidence="8">Probable membrane transporter protein</fullName>
    </recommendedName>
</protein>
<feature type="transmembrane region" description="Helical" evidence="8">
    <location>
        <begin position="94"/>
        <end position="115"/>
    </location>
</feature>
<dbReference type="RefSeq" id="WP_271433923.1">
    <property type="nucleotide sequence ID" value="NZ_JAQIOY010000010.1"/>
</dbReference>
<keyword evidence="6 8" id="KW-1133">Transmembrane helix</keyword>
<accession>A0ABT4XX69</accession>
<dbReference type="Proteomes" id="UP001210720">
    <property type="component" value="Unassembled WGS sequence"/>
</dbReference>
<feature type="transmembrane region" description="Helical" evidence="8">
    <location>
        <begin position="127"/>
        <end position="153"/>
    </location>
</feature>
<evidence type="ECO:0000313" key="9">
    <source>
        <dbReference type="EMBL" id="MDA7426565.1"/>
    </source>
</evidence>
<evidence type="ECO:0000256" key="8">
    <source>
        <dbReference type="RuleBase" id="RU363041"/>
    </source>
</evidence>
<comment type="subcellular location">
    <subcellularLocation>
        <location evidence="1 8">Cell membrane</location>
        <topology evidence="1 8">Multi-pass membrane protein</topology>
    </subcellularLocation>
</comment>
<organism evidence="9 10">
    <name type="scientific">Thalassococcus lentus</name>
    <dbReference type="NCBI Taxonomy" id="1210524"/>
    <lineage>
        <taxon>Bacteria</taxon>
        <taxon>Pseudomonadati</taxon>
        <taxon>Pseudomonadota</taxon>
        <taxon>Alphaproteobacteria</taxon>
        <taxon>Rhodobacterales</taxon>
        <taxon>Roseobacteraceae</taxon>
        <taxon>Thalassococcus</taxon>
    </lineage>
</organism>
<proteinExistence type="inferred from homology"/>
<comment type="caution">
    <text evidence="9">The sequence shown here is derived from an EMBL/GenBank/DDBJ whole genome shotgun (WGS) entry which is preliminary data.</text>
</comment>
<keyword evidence="3" id="KW-0813">Transport</keyword>
<dbReference type="PANTHER" id="PTHR30269:SF37">
    <property type="entry name" value="MEMBRANE TRANSPORTER PROTEIN"/>
    <property type="match status" value="1"/>
</dbReference>
<evidence type="ECO:0000256" key="2">
    <source>
        <dbReference type="ARBA" id="ARBA00009142"/>
    </source>
</evidence>
<sequence>MPAPLILAAAAFLGGLVRGFSGFGTAMVFLPIAGQFLSPVAAIIALIVMDVFGPLPLLPRAARDGHPPDVARLLIGSLIVLPFGLLLLSMMEPAVFRSTVAVVSLILLAILISGFRYRGTLKTPMIYGIGGTAGFLGGIAGVAGPPVILFYMASPLPAAAIRANTMMFLFGFDFLMLGMFAYRDDLTWATLITGVALAAPNVLGNLAGAAIFRPEKEKLYRVAAYLIITASALSALIL</sequence>
<evidence type="ECO:0000256" key="5">
    <source>
        <dbReference type="ARBA" id="ARBA00022692"/>
    </source>
</evidence>
<dbReference type="Pfam" id="PF01925">
    <property type="entry name" value="TauE"/>
    <property type="match status" value="1"/>
</dbReference>
<keyword evidence="10" id="KW-1185">Reference proteome</keyword>
<comment type="similarity">
    <text evidence="2 8">Belongs to the 4-toluene sulfonate uptake permease (TSUP) (TC 2.A.102) family.</text>
</comment>
<reference evidence="9 10" key="1">
    <citation type="submission" date="2023-01" db="EMBL/GenBank/DDBJ databases">
        <title>Thalassococcus onchidii sp. nov., isolated from a marine invertebrate from the South China Sea.</title>
        <authorList>
            <person name="Xu S."/>
            <person name="Liu Z."/>
            <person name="Xu Y."/>
        </authorList>
    </citation>
    <scope>NUCLEOTIDE SEQUENCE [LARGE SCALE GENOMIC DNA]</scope>
    <source>
        <strain evidence="9 10">KCTC 32084</strain>
    </source>
</reference>
<evidence type="ECO:0000256" key="1">
    <source>
        <dbReference type="ARBA" id="ARBA00004651"/>
    </source>
</evidence>
<evidence type="ECO:0000313" key="10">
    <source>
        <dbReference type="Proteomes" id="UP001210720"/>
    </source>
</evidence>
<evidence type="ECO:0000256" key="3">
    <source>
        <dbReference type="ARBA" id="ARBA00022448"/>
    </source>
</evidence>
<gene>
    <name evidence="9" type="ORF">PFY00_17660</name>
</gene>
<feature type="transmembrane region" description="Helical" evidence="8">
    <location>
        <begin position="218"/>
        <end position="237"/>
    </location>
</feature>
<evidence type="ECO:0000256" key="6">
    <source>
        <dbReference type="ARBA" id="ARBA00022989"/>
    </source>
</evidence>
<dbReference type="PANTHER" id="PTHR30269">
    <property type="entry name" value="TRANSMEMBRANE PROTEIN YFCA"/>
    <property type="match status" value="1"/>
</dbReference>
<feature type="transmembrane region" description="Helical" evidence="8">
    <location>
        <begin position="189"/>
        <end position="212"/>
    </location>
</feature>
<evidence type="ECO:0000256" key="7">
    <source>
        <dbReference type="ARBA" id="ARBA00023136"/>
    </source>
</evidence>
<feature type="transmembrane region" description="Helical" evidence="8">
    <location>
        <begin position="70"/>
        <end position="88"/>
    </location>
</feature>
<dbReference type="InterPro" id="IPR002781">
    <property type="entry name" value="TM_pro_TauE-like"/>
</dbReference>
<evidence type="ECO:0000256" key="4">
    <source>
        <dbReference type="ARBA" id="ARBA00022475"/>
    </source>
</evidence>
<feature type="transmembrane region" description="Helical" evidence="8">
    <location>
        <begin position="35"/>
        <end position="58"/>
    </location>
</feature>
<keyword evidence="5 8" id="KW-0812">Transmembrane</keyword>
<dbReference type="EMBL" id="JAQIOY010000010">
    <property type="protein sequence ID" value="MDA7426565.1"/>
    <property type="molecule type" value="Genomic_DNA"/>
</dbReference>
<keyword evidence="4 8" id="KW-1003">Cell membrane</keyword>
<dbReference type="InterPro" id="IPR052017">
    <property type="entry name" value="TSUP"/>
</dbReference>
<keyword evidence="7 8" id="KW-0472">Membrane</keyword>